<dbReference type="GO" id="GO:0015232">
    <property type="term" value="F:heme transmembrane transporter activity"/>
    <property type="evidence" value="ECO:0007669"/>
    <property type="project" value="InterPro"/>
</dbReference>
<gene>
    <name evidence="7" type="primary">ccmB</name>
    <name evidence="7" type="ORF">DGI_2211</name>
</gene>
<comment type="subcellular location">
    <subcellularLocation>
        <location evidence="1">Membrane</location>
        <topology evidence="1">Multi-pass membrane protein</topology>
    </subcellularLocation>
</comment>
<feature type="transmembrane region" description="Helical" evidence="6">
    <location>
        <begin position="132"/>
        <end position="151"/>
    </location>
</feature>
<evidence type="ECO:0000256" key="2">
    <source>
        <dbReference type="ARBA" id="ARBA00010544"/>
    </source>
</evidence>
<dbReference type="EMBL" id="CP006585">
    <property type="protein sequence ID" value="AGW13966.1"/>
    <property type="molecule type" value="Genomic_DNA"/>
</dbReference>
<keyword evidence="3 6" id="KW-0812">Transmembrane</keyword>
<protein>
    <submittedName>
        <fullName evidence="7">Putative heme exporter protein B</fullName>
    </submittedName>
</protein>
<evidence type="ECO:0000256" key="4">
    <source>
        <dbReference type="ARBA" id="ARBA00022989"/>
    </source>
</evidence>
<dbReference type="OrthoDB" id="5459399at2"/>
<feature type="transmembrane region" description="Helical" evidence="6">
    <location>
        <begin position="95"/>
        <end position="120"/>
    </location>
</feature>
<accession>T2GCW0</accession>
<comment type="similarity">
    <text evidence="2">Belongs to the CcmB/CycW/HelB family.</text>
</comment>
<dbReference type="HOGENOM" id="CLU_079069_0_0_7"/>
<evidence type="ECO:0000256" key="3">
    <source>
        <dbReference type="ARBA" id="ARBA00022692"/>
    </source>
</evidence>
<dbReference type="Proteomes" id="UP000016587">
    <property type="component" value="Chromosome"/>
</dbReference>
<keyword evidence="8" id="KW-1185">Reference proteome</keyword>
<feature type="transmembrane region" description="Helical" evidence="6">
    <location>
        <begin position="54"/>
        <end position="74"/>
    </location>
</feature>
<keyword evidence="5 6" id="KW-0472">Membrane</keyword>
<dbReference type="PATRIC" id="fig|1121448.10.peg.2163"/>
<proteinExistence type="inferred from homology"/>
<evidence type="ECO:0000313" key="7">
    <source>
        <dbReference type="EMBL" id="AGW13966.1"/>
    </source>
</evidence>
<reference evidence="8" key="2">
    <citation type="submission" date="2013-07" db="EMBL/GenBank/DDBJ databases">
        <authorList>
            <person name="Morais-Silva F.O."/>
            <person name="Rezende A.M."/>
            <person name="Pimentel C."/>
            <person name="Resende D.M."/>
            <person name="Santos C.I."/>
            <person name="Clemente C."/>
            <person name="de Oliveira L.M."/>
            <person name="da Silva S.M."/>
            <person name="Costa D.A."/>
            <person name="Varela-Raposo A."/>
            <person name="Horacio E.C.A."/>
            <person name="Matos M."/>
            <person name="Flores O."/>
            <person name="Ruiz J.C."/>
            <person name="Rodrigues-Pousada C."/>
        </authorList>
    </citation>
    <scope>NUCLEOTIDE SEQUENCE [LARGE SCALE GENOMIC DNA]</scope>
    <source>
        <strain evidence="8">ATCC 19364 / DSM 1382 / NCIMB 9332 / VKM B-1759</strain>
    </source>
</reference>
<dbReference type="InterPro" id="IPR003544">
    <property type="entry name" value="Cyt_c_biogenesis_CcmB"/>
</dbReference>
<dbReference type="PRINTS" id="PR01414">
    <property type="entry name" value="CCMBBIOGNSIS"/>
</dbReference>
<dbReference type="KEGG" id="dgg:DGI_2211"/>
<evidence type="ECO:0000313" key="8">
    <source>
        <dbReference type="Proteomes" id="UP000016587"/>
    </source>
</evidence>
<organism evidence="7 8">
    <name type="scientific">Megalodesulfovibrio gigas (strain ATCC 19364 / DSM 1382 / NCIMB 9332 / VKM B-1759)</name>
    <name type="common">Desulfovibrio gigas</name>
    <dbReference type="NCBI Taxonomy" id="1121448"/>
    <lineage>
        <taxon>Bacteria</taxon>
        <taxon>Pseudomonadati</taxon>
        <taxon>Thermodesulfobacteriota</taxon>
        <taxon>Desulfovibrionia</taxon>
        <taxon>Desulfovibrionales</taxon>
        <taxon>Desulfovibrionaceae</taxon>
        <taxon>Megalodesulfovibrio</taxon>
    </lineage>
</organism>
<sequence length="224" mass="23516">MLRAALVIAHKDLRLLAGRSSGLVQAILLGLVLLFLFSLSQAPGQRLPAQSAAAVFWMASLFCEILVVNALFFVEEVQGARLALALSPMPLQAVWLGKVLASLVLLLLAQCLFLPASVAFLGQSFSGDVLPALAMVLLADWGLVALGALLGALSQGQAARESLLSVVLFPLLLPLLLAAVRGMTQALGGPPESLDNWFLTAGAFDLMFTAAALFLFPFVYGGDA</sequence>
<feature type="transmembrane region" description="Helical" evidence="6">
    <location>
        <begin position="163"/>
        <end position="184"/>
    </location>
</feature>
<feature type="transmembrane region" description="Helical" evidence="6">
    <location>
        <begin position="21"/>
        <end position="42"/>
    </location>
</feature>
<dbReference type="AlphaFoldDB" id="T2GCW0"/>
<dbReference type="eggNOG" id="COG2386">
    <property type="taxonomic scope" value="Bacteria"/>
</dbReference>
<reference evidence="7 8" key="1">
    <citation type="journal article" date="2013" name="J. Bacteriol.">
        <title>Roles of HynAB and Ech, the only two hydrogenases found in the model sulfate reducer Desulfovibrio gigas.</title>
        <authorList>
            <person name="Morais-Silva F.O."/>
            <person name="Santos C.I."/>
            <person name="Rodrigues R."/>
            <person name="Pereira I.A."/>
            <person name="Rodrigues-Pousada C."/>
        </authorList>
    </citation>
    <scope>NUCLEOTIDE SEQUENCE [LARGE SCALE GENOMIC DNA]</scope>
    <source>
        <strain evidence="8">ATCC 19364 / DSM 1382 / NCIMB 9332 / VKM B-1759</strain>
    </source>
</reference>
<evidence type="ECO:0000256" key="5">
    <source>
        <dbReference type="ARBA" id="ARBA00023136"/>
    </source>
</evidence>
<dbReference type="GO" id="GO:0017004">
    <property type="term" value="P:cytochrome complex assembly"/>
    <property type="evidence" value="ECO:0007669"/>
    <property type="project" value="InterPro"/>
</dbReference>
<name>T2GCW0_MEGG1</name>
<evidence type="ECO:0000256" key="1">
    <source>
        <dbReference type="ARBA" id="ARBA00004141"/>
    </source>
</evidence>
<evidence type="ECO:0000256" key="6">
    <source>
        <dbReference type="SAM" id="Phobius"/>
    </source>
</evidence>
<feature type="transmembrane region" description="Helical" evidence="6">
    <location>
        <begin position="196"/>
        <end position="220"/>
    </location>
</feature>
<keyword evidence="4 6" id="KW-1133">Transmembrane helix</keyword>
<dbReference type="RefSeq" id="WP_021760912.1">
    <property type="nucleotide sequence ID" value="NC_022444.1"/>
</dbReference>
<dbReference type="STRING" id="1121448.DGI_2211"/>
<dbReference type="Pfam" id="PF03379">
    <property type="entry name" value="CcmB"/>
    <property type="match status" value="1"/>
</dbReference>
<dbReference type="GO" id="GO:0016020">
    <property type="term" value="C:membrane"/>
    <property type="evidence" value="ECO:0007669"/>
    <property type="project" value="UniProtKB-SubCell"/>
</dbReference>